<proteinExistence type="predicted"/>
<dbReference type="RefSeq" id="WP_213409540.1">
    <property type="nucleotide sequence ID" value="NZ_CP074441.1"/>
</dbReference>
<evidence type="ECO:0000313" key="2">
    <source>
        <dbReference type="Proteomes" id="UP001526225"/>
    </source>
</evidence>
<keyword evidence="2" id="KW-1185">Reference proteome</keyword>
<gene>
    <name evidence="1" type="ORF">OIT44_03390</name>
</gene>
<sequence length="203" mass="22418">MLTLMDLPLNVENTLGKLKYGGVNGDFISLSAEKVLGNHLITVKKQDNFNPADFNFMEEVRLINAEITSSGIGRDTDANSGVLTGKLVKADSDEKSRWADEVTGGSDIMVTFSDNDYEIPVNQYIGQELQFIGVKTGFSQAKSNERRQAARTGEDMDAIKEDVVKLSVHDKQKNETVVVDMPLPLLSQIENDFVMGDDIKLTE</sequence>
<dbReference type="Proteomes" id="UP001526225">
    <property type="component" value="Unassembled WGS sequence"/>
</dbReference>
<reference evidence="1 2" key="1">
    <citation type="submission" date="2022-10" db="EMBL/GenBank/DDBJ databases">
        <title>Weissella fermenti sp. nov., isolated from fermented cabbage.</title>
        <authorList>
            <person name="Lee J.K."/>
            <person name="Baek J.H."/>
            <person name="Choi D.G."/>
            <person name="Kim J.M."/>
            <person name="Jeon C.O."/>
        </authorList>
    </citation>
    <scope>NUCLEOTIDE SEQUENCE [LARGE SCALE GENOMIC DNA]</scope>
    <source>
        <strain evidence="1 2">KACC 18534</strain>
    </source>
</reference>
<dbReference type="EMBL" id="JAOZFE010000003">
    <property type="protein sequence ID" value="MCW0953117.1"/>
    <property type="molecule type" value="Genomic_DNA"/>
</dbReference>
<accession>A0ABT3E4H2</accession>
<name>A0ABT3E4H2_9LACO</name>
<organism evidence="1 2">
    <name type="scientific">Weissella ceti</name>
    <dbReference type="NCBI Taxonomy" id="759620"/>
    <lineage>
        <taxon>Bacteria</taxon>
        <taxon>Bacillati</taxon>
        <taxon>Bacillota</taxon>
        <taxon>Bacilli</taxon>
        <taxon>Lactobacillales</taxon>
        <taxon>Lactobacillaceae</taxon>
        <taxon>Weissella</taxon>
    </lineage>
</organism>
<comment type="caution">
    <text evidence="1">The sequence shown here is derived from an EMBL/GenBank/DDBJ whole genome shotgun (WGS) entry which is preliminary data.</text>
</comment>
<protein>
    <submittedName>
        <fullName evidence="1">Uncharacterized protein</fullName>
    </submittedName>
</protein>
<evidence type="ECO:0000313" key="1">
    <source>
        <dbReference type="EMBL" id="MCW0953117.1"/>
    </source>
</evidence>